<name>A0AAV3Z1R6_9GAST</name>
<keyword evidence="2" id="KW-1185">Reference proteome</keyword>
<evidence type="ECO:0000313" key="2">
    <source>
        <dbReference type="Proteomes" id="UP000735302"/>
    </source>
</evidence>
<comment type="caution">
    <text evidence="1">The sequence shown here is derived from an EMBL/GenBank/DDBJ whole genome shotgun (WGS) entry which is preliminary data.</text>
</comment>
<gene>
    <name evidence="1" type="ORF">PoB_001495300</name>
</gene>
<accession>A0AAV3Z1R6</accession>
<proteinExistence type="predicted"/>
<sequence>MGTDRLLRCKACGVFLRTDRDNHFLFPLGRTLLGYTKLFTRFPVTPWDSSALTDDARLSMHQNTLQTARGPISLMQPGGTFSNVIFFQWPLSGLSRRLAEMELKCKQKPAEFP</sequence>
<organism evidence="1 2">
    <name type="scientific">Plakobranchus ocellatus</name>
    <dbReference type="NCBI Taxonomy" id="259542"/>
    <lineage>
        <taxon>Eukaryota</taxon>
        <taxon>Metazoa</taxon>
        <taxon>Spiralia</taxon>
        <taxon>Lophotrochozoa</taxon>
        <taxon>Mollusca</taxon>
        <taxon>Gastropoda</taxon>
        <taxon>Heterobranchia</taxon>
        <taxon>Euthyneura</taxon>
        <taxon>Panpulmonata</taxon>
        <taxon>Sacoglossa</taxon>
        <taxon>Placobranchoidea</taxon>
        <taxon>Plakobranchidae</taxon>
        <taxon>Plakobranchus</taxon>
    </lineage>
</organism>
<protein>
    <submittedName>
        <fullName evidence="1">Uncharacterized protein</fullName>
    </submittedName>
</protein>
<reference evidence="1 2" key="1">
    <citation type="journal article" date="2021" name="Elife">
        <title>Chloroplast acquisition without the gene transfer in kleptoplastic sea slugs, Plakobranchus ocellatus.</title>
        <authorList>
            <person name="Maeda T."/>
            <person name="Takahashi S."/>
            <person name="Yoshida T."/>
            <person name="Shimamura S."/>
            <person name="Takaki Y."/>
            <person name="Nagai Y."/>
            <person name="Toyoda A."/>
            <person name="Suzuki Y."/>
            <person name="Arimoto A."/>
            <person name="Ishii H."/>
            <person name="Satoh N."/>
            <person name="Nishiyama T."/>
            <person name="Hasebe M."/>
            <person name="Maruyama T."/>
            <person name="Minagawa J."/>
            <person name="Obokata J."/>
            <person name="Shigenobu S."/>
        </authorList>
    </citation>
    <scope>NUCLEOTIDE SEQUENCE [LARGE SCALE GENOMIC DNA]</scope>
</reference>
<dbReference type="AlphaFoldDB" id="A0AAV3Z1R6"/>
<dbReference type="Proteomes" id="UP000735302">
    <property type="component" value="Unassembled WGS sequence"/>
</dbReference>
<evidence type="ECO:0000313" key="1">
    <source>
        <dbReference type="EMBL" id="GFN88447.1"/>
    </source>
</evidence>
<dbReference type="EMBL" id="BLXT01001848">
    <property type="protein sequence ID" value="GFN88447.1"/>
    <property type="molecule type" value="Genomic_DNA"/>
</dbReference>